<gene>
    <name evidence="1" type="ORF">Pcinc_005116</name>
</gene>
<organism evidence="1 2">
    <name type="scientific">Petrolisthes cinctipes</name>
    <name type="common">Flat porcelain crab</name>
    <dbReference type="NCBI Taxonomy" id="88211"/>
    <lineage>
        <taxon>Eukaryota</taxon>
        <taxon>Metazoa</taxon>
        <taxon>Ecdysozoa</taxon>
        <taxon>Arthropoda</taxon>
        <taxon>Crustacea</taxon>
        <taxon>Multicrustacea</taxon>
        <taxon>Malacostraca</taxon>
        <taxon>Eumalacostraca</taxon>
        <taxon>Eucarida</taxon>
        <taxon>Decapoda</taxon>
        <taxon>Pleocyemata</taxon>
        <taxon>Anomura</taxon>
        <taxon>Galatheoidea</taxon>
        <taxon>Porcellanidae</taxon>
        <taxon>Petrolisthes</taxon>
    </lineage>
</organism>
<dbReference type="AlphaFoldDB" id="A0AAE1KZN2"/>
<accession>A0AAE1KZN2</accession>
<sequence length="158" mass="17355">MGGCRSRIDLSTSREEADNIIVQQTVHIAVSHLKPVTVLSDDTDVYVILLYHYLQQGLQTSVVIESSPIKGISVIAIKATVQKHHHIIPTMLSGHALTDCDTAAACYGIGKVKMLNVLKRGASSQELIGNVEAEWPNVLEQATRSKLWTAKSYIYVRS</sequence>
<comment type="caution">
    <text evidence="1">The sequence shown here is derived from an EMBL/GenBank/DDBJ whole genome shotgun (WGS) entry which is preliminary data.</text>
</comment>
<proteinExistence type="predicted"/>
<protein>
    <submittedName>
        <fullName evidence="1">Uncharacterized protein</fullName>
    </submittedName>
</protein>
<keyword evidence="2" id="KW-1185">Reference proteome</keyword>
<evidence type="ECO:0000313" key="2">
    <source>
        <dbReference type="Proteomes" id="UP001286313"/>
    </source>
</evidence>
<name>A0AAE1KZN2_PETCI</name>
<dbReference type="Proteomes" id="UP001286313">
    <property type="component" value="Unassembled WGS sequence"/>
</dbReference>
<evidence type="ECO:0000313" key="1">
    <source>
        <dbReference type="EMBL" id="KAK3890949.1"/>
    </source>
</evidence>
<reference evidence="1" key="1">
    <citation type="submission" date="2023-10" db="EMBL/GenBank/DDBJ databases">
        <title>Genome assemblies of two species of porcelain crab, Petrolisthes cinctipes and Petrolisthes manimaculis (Anomura: Porcellanidae).</title>
        <authorList>
            <person name="Angst P."/>
        </authorList>
    </citation>
    <scope>NUCLEOTIDE SEQUENCE</scope>
    <source>
        <strain evidence="1">PB745_01</strain>
        <tissue evidence="1">Gill</tissue>
    </source>
</reference>
<dbReference type="EMBL" id="JAWQEG010000380">
    <property type="protein sequence ID" value="KAK3890949.1"/>
    <property type="molecule type" value="Genomic_DNA"/>
</dbReference>